<dbReference type="Gene3D" id="2.60.120.200">
    <property type="match status" value="1"/>
</dbReference>
<feature type="domain" description="GH16" evidence="2">
    <location>
        <begin position="44"/>
        <end position="284"/>
    </location>
</feature>
<keyword evidence="4" id="KW-1185">Reference proteome</keyword>
<dbReference type="Pfam" id="PF00722">
    <property type="entry name" value="Glyco_hydro_16"/>
    <property type="match status" value="1"/>
</dbReference>
<evidence type="ECO:0000313" key="3">
    <source>
        <dbReference type="EMBL" id="PUU76896.1"/>
    </source>
</evidence>
<dbReference type="GO" id="GO:0004553">
    <property type="term" value="F:hydrolase activity, hydrolyzing O-glycosyl compounds"/>
    <property type="evidence" value="ECO:0007669"/>
    <property type="project" value="InterPro"/>
</dbReference>
<feature type="signal peptide" evidence="1">
    <location>
        <begin position="1"/>
        <end position="23"/>
    </location>
</feature>
<dbReference type="InterPro" id="IPR000757">
    <property type="entry name" value="Beta-glucanase-like"/>
</dbReference>
<name>A0A2T6ZN58_TUBBO</name>
<dbReference type="SUPFAM" id="SSF49899">
    <property type="entry name" value="Concanavalin A-like lectins/glucanases"/>
    <property type="match status" value="1"/>
</dbReference>
<reference evidence="3 4" key="1">
    <citation type="submission" date="2017-04" db="EMBL/GenBank/DDBJ databases">
        <title>Draft genome sequence of Tuber borchii Vittad., a whitish edible truffle.</title>
        <authorList>
            <consortium name="DOE Joint Genome Institute"/>
            <person name="Murat C."/>
            <person name="Kuo A."/>
            <person name="Barry K.W."/>
            <person name="Clum A."/>
            <person name="Dockter R.B."/>
            <person name="Fauchery L."/>
            <person name="Iotti M."/>
            <person name="Kohler A."/>
            <person name="Labutti K."/>
            <person name="Lindquist E.A."/>
            <person name="Lipzen A."/>
            <person name="Ohm R.A."/>
            <person name="Wang M."/>
            <person name="Grigoriev I.V."/>
            <person name="Zambonelli A."/>
            <person name="Martin F.M."/>
        </authorList>
    </citation>
    <scope>NUCLEOTIDE SEQUENCE [LARGE SCALE GENOMIC DNA]</scope>
    <source>
        <strain evidence="3 4">Tbo3840</strain>
    </source>
</reference>
<keyword evidence="3" id="KW-0378">Hydrolase</keyword>
<dbReference type="PANTHER" id="PTHR38121:SF5">
    <property type="entry name" value="GH16 DOMAIN-CONTAINING PROTEIN"/>
    <property type="match status" value="1"/>
</dbReference>
<comment type="caution">
    <text evidence="3">The sequence shown here is derived from an EMBL/GenBank/DDBJ whole genome shotgun (WGS) entry which is preliminary data.</text>
</comment>
<feature type="chain" id="PRO_5015481289" evidence="1">
    <location>
        <begin position="24"/>
        <end position="372"/>
    </location>
</feature>
<dbReference type="CDD" id="cd00413">
    <property type="entry name" value="Glyco_hydrolase_16"/>
    <property type="match status" value="1"/>
</dbReference>
<dbReference type="EMBL" id="NESQ01000170">
    <property type="protein sequence ID" value="PUU76896.1"/>
    <property type="molecule type" value="Genomic_DNA"/>
</dbReference>
<keyword evidence="1" id="KW-0732">Signal</keyword>
<evidence type="ECO:0000259" key="2">
    <source>
        <dbReference type="PROSITE" id="PS51762"/>
    </source>
</evidence>
<dbReference type="AlphaFoldDB" id="A0A2T6ZN58"/>
<dbReference type="InterPro" id="IPR013320">
    <property type="entry name" value="ConA-like_dom_sf"/>
</dbReference>
<dbReference type="GO" id="GO:0005975">
    <property type="term" value="P:carbohydrate metabolic process"/>
    <property type="evidence" value="ECO:0007669"/>
    <property type="project" value="InterPro"/>
</dbReference>
<evidence type="ECO:0000256" key="1">
    <source>
        <dbReference type="SAM" id="SignalP"/>
    </source>
</evidence>
<sequence>MTTLWTCLLLIALGFIGVPVANADCECGYSLNSTVFTELVESDFTLSGNITENTDWVVQEWEVSKEASKGPYGRNAQAKNVVSNPSVQHNVSAQGVNGDPAGLELFVRRPDDNQDYIGVAEVDSRRTDMIYGTFRAGIKTTGVNGTCGAFFWYLNDTQEIDMEFLSSQITANSSPINLVLHSLLTEERGGDAKNTPTFKVVSLPFAADEGFHEYRFDWQPDKVSFYVDGIWLADMTNSQYIPQSPGKIILSHWSNGNPLWSGGPPEVDAKMTVSYVQGYFNSSLPSRHEDYQKRCKGRQGSLSICPIPDQKGAPKVGAVHFFSQQAGGDKTPNQTVYDKHLLKSLGSGLTAGRDSWVLVCSVLLASVMSLAL</sequence>
<dbReference type="OrthoDB" id="25131at2759"/>
<dbReference type="Proteomes" id="UP000244722">
    <property type="component" value="Unassembled WGS sequence"/>
</dbReference>
<organism evidence="3 4">
    <name type="scientific">Tuber borchii</name>
    <name type="common">White truffle</name>
    <dbReference type="NCBI Taxonomy" id="42251"/>
    <lineage>
        <taxon>Eukaryota</taxon>
        <taxon>Fungi</taxon>
        <taxon>Dikarya</taxon>
        <taxon>Ascomycota</taxon>
        <taxon>Pezizomycotina</taxon>
        <taxon>Pezizomycetes</taxon>
        <taxon>Pezizales</taxon>
        <taxon>Tuberaceae</taxon>
        <taxon>Tuber</taxon>
    </lineage>
</organism>
<evidence type="ECO:0000313" key="4">
    <source>
        <dbReference type="Proteomes" id="UP000244722"/>
    </source>
</evidence>
<proteinExistence type="predicted"/>
<dbReference type="STRING" id="42251.A0A2T6ZN58"/>
<dbReference type="PROSITE" id="PS51762">
    <property type="entry name" value="GH16_2"/>
    <property type="match status" value="1"/>
</dbReference>
<gene>
    <name evidence="3" type="ORF">B9Z19DRAFT_1129014</name>
</gene>
<protein>
    <submittedName>
        <fullName evidence="3">Glycoside hydrolase family 16 protein</fullName>
    </submittedName>
</protein>
<dbReference type="PANTHER" id="PTHR38121">
    <property type="entry name" value="GH16 DOMAIN-CONTAINING PROTEIN"/>
    <property type="match status" value="1"/>
</dbReference>
<accession>A0A2T6ZN58</accession>